<organism evidence="3 4">
    <name type="scientific">Rhipicephalus microplus</name>
    <name type="common">Cattle tick</name>
    <name type="synonym">Boophilus microplus</name>
    <dbReference type="NCBI Taxonomy" id="6941"/>
    <lineage>
        <taxon>Eukaryota</taxon>
        <taxon>Metazoa</taxon>
        <taxon>Ecdysozoa</taxon>
        <taxon>Arthropoda</taxon>
        <taxon>Chelicerata</taxon>
        <taxon>Arachnida</taxon>
        <taxon>Acari</taxon>
        <taxon>Parasitiformes</taxon>
        <taxon>Ixodida</taxon>
        <taxon>Ixodoidea</taxon>
        <taxon>Ixodidae</taxon>
        <taxon>Rhipicephalinae</taxon>
        <taxon>Rhipicephalus</taxon>
        <taxon>Boophilus</taxon>
    </lineage>
</organism>
<sequence length="345" mass="38992">MLHSRGDHLRIHIVHKPSNPLTDVNETFFANHSFVNKTGHDVLMVKTDDHFFATNGSKVFKVREADRHLFPAGVSFSNAAMLKSEEQQPYLKEQDYVEEFEKRVRRVNESLQRIRNYRQPQKAKIRNRRENVRSMRSLRLAPSPKRAATPSRKAGNQNSHVIGASSGNIRIIFNRRADNEKGMQESVIAKPAPIVAEANYGGAKLRRNIRILDPLSREIPLKGMVKRHVNETTAPTEQGDDVVNVVNSSQSNEPSMDMLEQAVTRVSYVQESDPVVSKYEQYRFRAIALTAVLAAAAVFSVSAVLAVLYFDLNRLICFVRSFKYSPLDMSSPLDDDIEEVVSSTP</sequence>
<reference evidence="3" key="1">
    <citation type="journal article" date="2020" name="Cell">
        <title>Large-Scale Comparative Analyses of Tick Genomes Elucidate Their Genetic Diversity and Vector Capacities.</title>
        <authorList>
            <consortium name="Tick Genome and Microbiome Consortium (TIGMIC)"/>
            <person name="Jia N."/>
            <person name="Wang J."/>
            <person name="Shi W."/>
            <person name="Du L."/>
            <person name="Sun Y."/>
            <person name="Zhan W."/>
            <person name="Jiang J.F."/>
            <person name="Wang Q."/>
            <person name="Zhang B."/>
            <person name="Ji P."/>
            <person name="Bell-Sakyi L."/>
            <person name="Cui X.M."/>
            <person name="Yuan T.T."/>
            <person name="Jiang B.G."/>
            <person name="Yang W.F."/>
            <person name="Lam T.T."/>
            <person name="Chang Q.C."/>
            <person name="Ding S.J."/>
            <person name="Wang X.J."/>
            <person name="Zhu J.G."/>
            <person name="Ruan X.D."/>
            <person name="Zhao L."/>
            <person name="Wei J.T."/>
            <person name="Ye R.Z."/>
            <person name="Que T.C."/>
            <person name="Du C.H."/>
            <person name="Zhou Y.H."/>
            <person name="Cheng J.X."/>
            <person name="Dai P.F."/>
            <person name="Guo W.B."/>
            <person name="Han X.H."/>
            <person name="Huang E.J."/>
            <person name="Li L.F."/>
            <person name="Wei W."/>
            <person name="Gao Y.C."/>
            <person name="Liu J.Z."/>
            <person name="Shao H.Z."/>
            <person name="Wang X."/>
            <person name="Wang C.C."/>
            <person name="Yang T.C."/>
            <person name="Huo Q.B."/>
            <person name="Li W."/>
            <person name="Chen H.Y."/>
            <person name="Chen S.E."/>
            <person name="Zhou L.G."/>
            <person name="Ni X.B."/>
            <person name="Tian J.H."/>
            <person name="Sheng Y."/>
            <person name="Liu T."/>
            <person name="Pan Y.S."/>
            <person name="Xia L.Y."/>
            <person name="Li J."/>
            <person name="Zhao F."/>
            <person name="Cao W.C."/>
        </authorList>
    </citation>
    <scope>NUCLEOTIDE SEQUENCE</scope>
    <source>
        <strain evidence="3">Rmic-2018</strain>
    </source>
</reference>
<proteinExistence type="predicted"/>
<protein>
    <submittedName>
        <fullName evidence="3">Uncharacterized protein</fullName>
    </submittedName>
</protein>
<keyword evidence="2" id="KW-1133">Transmembrane helix</keyword>
<dbReference type="AlphaFoldDB" id="A0A9J6F9H5"/>
<feature type="region of interest" description="Disordered" evidence="1">
    <location>
        <begin position="120"/>
        <end position="161"/>
    </location>
</feature>
<evidence type="ECO:0000313" key="4">
    <source>
        <dbReference type="Proteomes" id="UP000821866"/>
    </source>
</evidence>
<evidence type="ECO:0000256" key="2">
    <source>
        <dbReference type="SAM" id="Phobius"/>
    </source>
</evidence>
<comment type="caution">
    <text evidence="3">The sequence shown here is derived from an EMBL/GenBank/DDBJ whole genome shotgun (WGS) entry which is preliminary data.</text>
</comment>
<accession>A0A9J6F9H5</accession>
<feature type="transmembrane region" description="Helical" evidence="2">
    <location>
        <begin position="286"/>
        <end position="310"/>
    </location>
</feature>
<evidence type="ECO:0000313" key="3">
    <source>
        <dbReference type="EMBL" id="KAH8042509.1"/>
    </source>
</evidence>
<keyword evidence="4" id="KW-1185">Reference proteome</keyword>
<gene>
    <name evidence="3" type="ORF">HPB51_023837</name>
</gene>
<dbReference type="EMBL" id="JABSTU010000001">
    <property type="protein sequence ID" value="KAH8042509.1"/>
    <property type="molecule type" value="Genomic_DNA"/>
</dbReference>
<reference evidence="3" key="2">
    <citation type="submission" date="2021-09" db="EMBL/GenBank/DDBJ databases">
        <authorList>
            <person name="Jia N."/>
            <person name="Wang J."/>
            <person name="Shi W."/>
            <person name="Du L."/>
            <person name="Sun Y."/>
            <person name="Zhan W."/>
            <person name="Jiang J."/>
            <person name="Wang Q."/>
            <person name="Zhang B."/>
            <person name="Ji P."/>
            <person name="Sakyi L.B."/>
            <person name="Cui X."/>
            <person name="Yuan T."/>
            <person name="Jiang B."/>
            <person name="Yang W."/>
            <person name="Lam T.T.-Y."/>
            <person name="Chang Q."/>
            <person name="Ding S."/>
            <person name="Wang X."/>
            <person name="Zhu J."/>
            <person name="Ruan X."/>
            <person name="Zhao L."/>
            <person name="Wei J."/>
            <person name="Que T."/>
            <person name="Du C."/>
            <person name="Cheng J."/>
            <person name="Dai P."/>
            <person name="Han X."/>
            <person name="Huang E."/>
            <person name="Gao Y."/>
            <person name="Liu J."/>
            <person name="Shao H."/>
            <person name="Ye R."/>
            <person name="Li L."/>
            <person name="Wei W."/>
            <person name="Wang X."/>
            <person name="Wang C."/>
            <person name="Huo Q."/>
            <person name="Li W."/>
            <person name="Guo W."/>
            <person name="Chen H."/>
            <person name="Chen S."/>
            <person name="Zhou L."/>
            <person name="Zhou L."/>
            <person name="Ni X."/>
            <person name="Tian J."/>
            <person name="Zhou Y."/>
            <person name="Sheng Y."/>
            <person name="Liu T."/>
            <person name="Pan Y."/>
            <person name="Xia L."/>
            <person name="Li J."/>
            <person name="Zhao F."/>
            <person name="Cao W."/>
        </authorList>
    </citation>
    <scope>NUCLEOTIDE SEQUENCE</scope>
    <source>
        <strain evidence="3">Rmic-2018</strain>
        <tissue evidence="3">Larvae</tissue>
    </source>
</reference>
<name>A0A9J6F9H5_RHIMP</name>
<dbReference type="Proteomes" id="UP000821866">
    <property type="component" value="Chromosome 1"/>
</dbReference>
<evidence type="ECO:0000256" key="1">
    <source>
        <dbReference type="SAM" id="MobiDB-lite"/>
    </source>
</evidence>
<keyword evidence="2" id="KW-0472">Membrane</keyword>
<keyword evidence="2" id="KW-0812">Transmembrane</keyword>